<organism evidence="1 2">
    <name type="scientific">Pseudooctadecabacter jejudonensis</name>
    <dbReference type="NCBI Taxonomy" id="1391910"/>
    <lineage>
        <taxon>Bacteria</taxon>
        <taxon>Pseudomonadati</taxon>
        <taxon>Pseudomonadota</taxon>
        <taxon>Alphaproteobacteria</taxon>
        <taxon>Rhodobacterales</taxon>
        <taxon>Paracoccaceae</taxon>
        <taxon>Pseudooctadecabacter</taxon>
    </lineage>
</organism>
<dbReference type="RefSeq" id="WP_085865683.1">
    <property type="nucleotide sequence ID" value="NZ_FWFT01000007.1"/>
</dbReference>
<proteinExistence type="predicted"/>
<protein>
    <submittedName>
        <fullName evidence="1">Uncharacterized protein</fullName>
    </submittedName>
</protein>
<dbReference type="Proteomes" id="UP000193623">
    <property type="component" value="Unassembled WGS sequence"/>
</dbReference>
<reference evidence="1 2" key="1">
    <citation type="submission" date="2017-03" db="EMBL/GenBank/DDBJ databases">
        <authorList>
            <person name="Afonso C.L."/>
            <person name="Miller P.J."/>
            <person name="Scott M.A."/>
            <person name="Spackman E."/>
            <person name="Goraichik I."/>
            <person name="Dimitrov K.M."/>
            <person name="Suarez D.L."/>
            <person name="Swayne D.E."/>
        </authorList>
    </citation>
    <scope>NUCLEOTIDE SEQUENCE [LARGE SCALE GENOMIC DNA]</scope>
    <source>
        <strain evidence="1 2">CECT 8397</strain>
    </source>
</reference>
<dbReference type="OrthoDB" id="8373799at2"/>
<evidence type="ECO:0000313" key="2">
    <source>
        <dbReference type="Proteomes" id="UP000193623"/>
    </source>
</evidence>
<keyword evidence="2" id="KW-1185">Reference proteome</keyword>
<sequence>MTHTVTLNLTPVRMDTDLNIERQGDVLIVNSSAIDLSQIDAFDPMDPPPDVHEMIVGPILPTNDGYEMTVLLPYGADRTATPPSARRVALADGEALTINPAGL</sequence>
<dbReference type="AlphaFoldDB" id="A0A1Y5TJP9"/>
<evidence type="ECO:0000313" key="1">
    <source>
        <dbReference type="EMBL" id="SLN62025.1"/>
    </source>
</evidence>
<dbReference type="EMBL" id="FWFT01000007">
    <property type="protein sequence ID" value="SLN62025.1"/>
    <property type="molecule type" value="Genomic_DNA"/>
</dbReference>
<accession>A0A1Y5TJP9</accession>
<name>A0A1Y5TJP9_9RHOB</name>
<gene>
    <name evidence="1" type="ORF">PSJ8397_03289</name>
</gene>